<feature type="binding site" evidence="4">
    <location>
        <begin position="159"/>
        <end position="160"/>
    </location>
    <ligand>
        <name>acetyl-CoA</name>
        <dbReference type="ChEBI" id="CHEBI:57288"/>
    </ligand>
</feature>
<dbReference type="PROSITE" id="PS51186">
    <property type="entry name" value="GNAT"/>
    <property type="match status" value="1"/>
</dbReference>
<dbReference type="SUPFAM" id="SSF55718">
    <property type="entry name" value="SCP-like"/>
    <property type="match status" value="1"/>
</dbReference>
<dbReference type="Pfam" id="PF13530">
    <property type="entry name" value="SCP2_2"/>
    <property type="match status" value="1"/>
</dbReference>
<dbReference type="InterPro" id="IPR016181">
    <property type="entry name" value="Acyl_CoA_acyltransferase"/>
</dbReference>
<keyword evidence="2 4" id="KW-0808">Transferase</keyword>
<evidence type="ECO:0000256" key="2">
    <source>
        <dbReference type="ARBA" id="ARBA00022679"/>
    </source>
</evidence>
<organism evidence="7 8">
    <name type="scientific">Microbacterium jejuense</name>
    <dbReference type="NCBI Taxonomy" id="1263637"/>
    <lineage>
        <taxon>Bacteria</taxon>
        <taxon>Bacillati</taxon>
        <taxon>Actinomycetota</taxon>
        <taxon>Actinomycetes</taxon>
        <taxon>Micrococcales</taxon>
        <taxon>Microbacteriaceae</taxon>
        <taxon>Microbacterium</taxon>
    </lineage>
</organism>
<evidence type="ECO:0000313" key="8">
    <source>
        <dbReference type="Proteomes" id="UP001196843"/>
    </source>
</evidence>
<dbReference type="InterPro" id="IPR022902">
    <property type="entry name" value="NAcTrfase_Eis"/>
</dbReference>
<evidence type="ECO:0000256" key="1">
    <source>
        <dbReference type="ARBA" id="ARBA00009213"/>
    </source>
</evidence>
<evidence type="ECO:0000313" key="7">
    <source>
        <dbReference type="EMBL" id="MBW9093441.1"/>
    </source>
</evidence>
<accession>A0ABS7HKG5</accession>
<dbReference type="PANTHER" id="PTHR37817:SF1">
    <property type="entry name" value="N-ACETYLTRANSFERASE EIS"/>
    <property type="match status" value="1"/>
</dbReference>
<dbReference type="InterPro" id="IPR025559">
    <property type="entry name" value="Eis_dom"/>
</dbReference>
<protein>
    <submittedName>
        <fullName evidence="7">GNAT family N-acetyltransferase</fullName>
    </submittedName>
</protein>
<evidence type="ECO:0000259" key="6">
    <source>
        <dbReference type="PROSITE" id="PS51186"/>
    </source>
</evidence>
<evidence type="ECO:0000256" key="5">
    <source>
        <dbReference type="SAM" id="MobiDB-lite"/>
    </source>
</evidence>
<dbReference type="InterPro" id="IPR051554">
    <property type="entry name" value="Acetyltransferase_Eis"/>
</dbReference>
<feature type="compositionally biased region" description="Polar residues" evidence="5">
    <location>
        <begin position="1"/>
        <end position="12"/>
    </location>
</feature>
<evidence type="ECO:0000256" key="4">
    <source>
        <dbReference type="HAMAP-Rule" id="MF_01812"/>
    </source>
</evidence>
<comment type="caution">
    <text evidence="7">The sequence shown here is derived from an EMBL/GenBank/DDBJ whole genome shotgun (WGS) entry which is preliminary data.</text>
</comment>
<feature type="binding site" evidence="4">
    <location>
        <begin position="131"/>
        <end position="136"/>
    </location>
    <ligand>
        <name>acetyl-CoA</name>
        <dbReference type="ChEBI" id="CHEBI:57288"/>
    </ligand>
</feature>
<dbReference type="HAMAP" id="MF_01812">
    <property type="entry name" value="Eis"/>
    <property type="match status" value="1"/>
</dbReference>
<feature type="binding site" evidence="4">
    <location>
        <begin position="123"/>
        <end position="125"/>
    </location>
    <ligand>
        <name>acetyl-CoA</name>
        <dbReference type="ChEBI" id="CHEBI:57288"/>
    </ligand>
</feature>
<dbReference type="Gene3D" id="3.40.630.30">
    <property type="match status" value="2"/>
</dbReference>
<reference evidence="7 8" key="1">
    <citation type="journal article" date="2021" name="MBio">
        <title>Poor Competitiveness of Bradyrhizobium in Pigeon Pea Root Colonization in Indian Soils.</title>
        <authorList>
            <person name="Chalasani D."/>
            <person name="Basu A."/>
            <person name="Pullabhotla S.V.S.R.N."/>
            <person name="Jorrin B."/>
            <person name="Neal A.L."/>
            <person name="Poole P.S."/>
            <person name="Podile A.R."/>
            <person name="Tkacz A."/>
        </authorList>
    </citation>
    <scope>NUCLEOTIDE SEQUENCE [LARGE SCALE GENOMIC DNA]</scope>
    <source>
        <strain evidence="7 8">HU14</strain>
    </source>
</reference>
<dbReference type="InterPro" id="IPR036527">
    <property type="entry name" value="SCP2_sterol-bd_dom_sf"/>
</dbReference>
<dbReference type="InterPro" id="IPR041380">
    <property type="entry name" value="Acetyltransf_17"/>
</dbReference>
<dbReference type="Gene3D" id="3.30.1050.10">
    <property type="entry name" value="SCP2 sterol-binding domain"/>
    <property type="match status" value="1"/>
</dbReference>
<dbReference type="PANTHER" id="PTHR37817">
    <property type="entry name" value="N-ACETYLTRANSFERASE EIS"/>
    <property type="match status" value="1"/>
</dbReference>
<feature type="active site" description="Proton donor" evidence="4">
    <location>
        <position position="164"/>
    </location>
</feature>
<dbReference type="EMBL" id="JAEUAW010000004">
    <property type="protein sequence ID" value="MBW9093441.1"/>
    <property type="molecule type" value="Genomic_DNA"/>
</dbReference>
<keyword evidence="3 4" id="KW-0012">Acyltransferase</keyword>
<name>A0ABS7HKG5_9MICO</name>
<feature type="active site" description="Proton acceptor; via carboxylate" evidence="4">
    <location>
        <position position="461"/>
    </location>
</feature>
<dbReference type="Pfam" id="PF13527">
    <property type="entry name" value="Acetyltransf_9"/>
    <property type="match status" value="1"/>
</dbReference>
<dbReference type="Pfam" id="PF17668">
    <property type="entry name" value="Acetyltransf_17"/>
    <property type="match status" value="1"/>
</dbReference>
<comment type="subunit">
    <text evidence="4">Homohexamer; trimer of dimers.</text>
</comment>
<dbReference type="SUPFAM" id="SSF55729">
    <property type="entry name" value="Acyl-CoA N-acyltransferases (Nat)"/>
    <property type="match status" value="1"/>
</dbReference>
<dbReference type="InterPro" id="IPR000182">
    <property type="entry name" value="GNAT_dom"/>
</dbReference>
<sequence length="461" mass="49533">MSTSEIASQGASESDRAAFRAGPVDEESRLRLADGGLDYRRVAVDGDDYAAWLQSAARGFQDGERSPEQVAASRERSGYRRVTGVYDPQAPMAEAPVATIASWIAELSVPGGAVIPSCAISSVTVAPTHRRRGVARAMLEGELRATRDAGVPVAMLTVSESPLYGRYGFAPAAAAAAWKIETKRAAWIGPRPDGRVDFIPRDRVRQLMPVLHERIRHRTAGEIDIAASFWDLFAGTNPAAERTGEKRAIQYTDASGEVRGAAVYAVRENEADFTKGTVSVHYLVAETDDAYAALWRFLLELDLVAEVDAENLAVDERLLWMIADQRAAKITVRDHQYVRILDVVAALETRRFGASDRLVLDVSDPLGIAAGRYLLETAADGTGRVRRVDDGEQVDAVLLTLGIAELSATYLGGVSVATLAAAGRVTVHDTAGGAASTSSEAVATASRVLGWHTAPRLSIWY</sequence>
<keyword evidence="8" id="KW-1185">Reference proteome</keyword>
<feature type="domain" description="N-acetyltransferase" evidence="6">
    <location>
        <begin position="37"/>
        <end position="186"/>
    </location>
</feature>
<comment type="similarity">
    <text evidence="1 4">Belongs to the acetyltransferase Eis family.</text>
</comment>
<feature type="region of interest" description="Disordered" evidence="5">
    <location>
        <begin position="1"/>
        <end position="25"/>
    </location>
</feature>
<dbReference type="Proteomes" id="UP001196843">
    <property type="component" value="Unassembled WGS sequence"/>
</dbReference>
<dbReference type="RefSeq" id="WP_220300161.1">
    <property type="nucleotide sequence ID" value="NZ_JAEUAW010000004.1"/>
</dbReference>
<evidence type="ECO:0000256" key="3">
    <source>
        <dbReference type="ARBA" id="ARBA00023315"/>
    </source>
</evidence>
<gene>
    <name evidence="7" type="ORF">JNB62_07085</name>
</gene>
<proteinExistence type="inferred from homology"/>